<dbReference type="Proteomes" id="UP001497644">
    <property type="component" value="Chromosome 4"/>
</dbReference>
<proteinExistence type="predicted"/>
<sequence>MAEDVSSVVARRFRNATEPITEISLNVGGGGARTQKEEAIPAFTQPTPFVKYPRRSLLYGSPPTECEVNYAST</sequence>
<name>A0AAV2NSD7_9HYME</name>
<dbReference type="EMBL" id="OZ034827">
    <property type="protein sequence ID" value="CAL1682636.1"/>
    <property type="molecule type" value="Genomic_DNA"/>
</dbReference>
<evidence type="ECO:0000313" key="2">
    <source>
        <dbReference type="Proteomes" id="UP001497644"/>
    </source>
</evidence>
<evidence type="ECO:0000313" key="1">
    <source>
        <dbReference type="EMBL" id="CAL1682636.1"/>
    </source>
</evidence>
<organism evidence="1 2">
    <name type="scientific">Lasius platythorax</name>
    <dbReference type="NCBI Taxonomy" id="488582"/>
    <lineage>
        <taxon>Eukaryota</taxon>
        <taxon>Metazoa</taxon>
        <taxon>Ecdysozoa</taxon>
        <taxon>Arthropoda</taxon>
        <taxon>Hexapoda</taxon>
        <taxon>Insecta</taxon>
        <taxon>Pterygota</taxon>
        <taxon>Neoptera</taxon>
        <taxon>Endopterygota</taxon>
        <taxon>Hymenoptera</taxon>
        <taxon>Apocrita</taxon>
        <taxon>Aculeata</taxon>
        <taxon>Formicoidea</taxon>
        <taxon>Formicidae</taxon>
        <taxon>Formicinae</taxon>
        <taxon>Lasius</taxon>
        <taxon>Lasius</taxon>
    </lineage>
</organism>
<protein>
    <submittedName>
        <fullName evidence="1">Uncharacterized protein</fullName>
    </submittedName>
</protein>
<accession>A0AAV2NSD7</accession>
<dbReference type="AlphaFoldDB" id="A0AAV2NSD7"/>
<reference evidence="1" key="1">
    <citation type="submission" date="2024-04" db="EMBL/GenBank/DDBJ databases">
        <authorList>
            <consortium name="Molecular Ecology Group"/>
        </authorList>
    </citation>
    <scope>NUCLEOTIDE SEQUENCE</scope>
</reference>
<keyword evidence="2" id="KW-1185">Reference proteome</keyword>
<gene>
    <name evidence="1" type="ORF">LPLAT_LOCUS8529</name>
</gene>